<protein>
    <recommendedName>
        <fullName evidence="3">Phytanoyl-CoA dioxygenase</fullName>
    </recommendedName>
</protein>
<evidence type="ECO:0008006" key="3">
    <source>
        <dbReference type="Google" id="ProtNLM"/>
    </source>
</evidence>
<dbReference type="Proteomes" id="UP000620127">
    <property type="component" value="Unassembled WGS sequence"/>
</dbReference>
<dbReference type="RefSeq" id="WP_189346029.1">
    <property type="nucleotide sequence ID" value="NZ_BMYT01000003.1"/>
</dbReference>
<accession>A0ABQ2XFK5</accession>
<dbReference type="EMBL" id="BMYT01000003">
    <property type="protein sequence ID" value="GGX14215.1"/>
    <property type="molecule type" value="Genomic_DNA"/>
</dbReference>
<proteinExistence type="predicted"/>
<evidence type="ECO:0000313" key="1">
    <source>
        <dbReference type="EMBL" id="GGX14215.1"/>
    </source>
</evidence>
<reference evidence="2" key="1">
    <citation type="journal article" date="2019" name="Int. J. Syst. Evol. Microbiol.">
        <title>The Global Catalogue of Microorganisms (GCM) 10K type strain sequencing project: providing services to taxonomists for standard genome sequencing and annotation.</title>
        <authorList>
            <consortium name="The Broad Institute Genomics Platform"/>
            <consortium name="The Broad Institute Genome Sequencing Center for Infectious Disease"/>
            <person name="Wu L."/>
            <person name="Ma J."/>
        </authorList>
    </citation>
    <scope>NUCLEOTIDE SEQUENCE [LARGE SCALE GENOMIC DNA]</scope>
    <source>
        <strain evidence="2">KCTC 23916</strain>
    </source>
</reference>
<comment type="caution">
    <text evidence="1">The sequence shown here is derived from an EMBL/GenBank/DDBJ whole genome shotgun (WGS) entry which is preliminary data.</text>
</comment>
<sequence length="352" mass="39522">MQNREVFEQLAQAILASERSASSLFKELNLLSDMLVRIGQYPNCSDGDLAKGETRTAQGLALSPQAAAMCSRDFVRTVQFMRGVFQAVSKQILETPTRTVNLLYVGCGPFALLVLPLMLRLNPQQVQINLIDIHRDSLDSAKRIIDYLELQAFIAEAELVDAMTYSVDRERTPDIVLLEIMQASLEKEPQVALSRHLMKQVPNALLIPENIEVSLCLLDPSTEFSLHDLGHELNHDFSDDKKTVSRQRIHLASLIQVNRQTIQAWENIVDSNLPAVFVTMPIQVPCGYSAMLMTSVKVYGEYELHTYDSGLTYPRHLNTLFRGGDVLCFSYAFGEHPGLLVDVQNESSVIRK</sequence>
<organism evidence="1 2">
    <name type="scientific">Undibacterium macrobrachii</name>
    <dbReference type="NCBI Taxonomy" id="1119058"/>
    <lineage>
        <taxon>Bacteria</taxon>
        <taxon>Pseudomonadati</taxon>
        <taxon>Pseudomonadota</taxon>
        <taxon>Betaproteobacteria</taxon>
        <taxon>Burkholderiales</taxon>
        <taxon>Oxalobacteraceae</taxon>
        <taxon>Undibacterium</taxon>
    </lineage>
</organism>
<gene>
    <name evidence="1" type="ORF">GCM10011282_20440</name>
</gene>
<keyword evidence="2" id="KW-1185">Reference proteome</keyword>
<evidence type="ECO:0000313" key="2">
    <source>
        <dbReference type="Proteomes" id="UP000620127"/>
    </source>
</evidence>
<name>A0ABQ2XFK5_9BURK</name>
<dbReference type="InterPro" id="IPR029063">
    <property type="entry name" value="SAM-dependent_MTases_sf"/>
</dbReference>
<dbReference type="Gene3D" id="3.40.50.150">
    <property type="entry name" value="Vaccinia Virus protein VP39"/>
    <property type="match status" value="1"/>
</dbReference>